<reference evidence="3 4" key="1">
    <citation type="submission" date="2024-08" db="EMBL/GenBank/DDBJ databases">
        <title>Insights into the chromosomal genome structure of Flemingia macrophylla.</title>
        <authorList>
            <person name="Ding Y."/>
            <person name="Zhao Y."/>
            <person name="Bi W."/>
            <person name="Wu M."/>
            <person name="Zhao G."/>
            <person name="Gong Y."/>
            <person name="Li W."/>
            <person name="Zhang P."/>
        </authorList>
    </citation>
    <scope>NUCLEOTIDE SEQUENCE [LARGE SCALE GENOMIC DNA]</scope>
    <source>
        <strain evidence="3">DYQJB</strain>
        <tissue evidence="3">Leaf</tissue>
    </source>
</reference>
<dbReference type="FunFam" id="3.30.9.10:FF:000033">
    <property type="entry name" value="Putative oxidoreductase C1F5.03c"/>
    <property type="match status" value="1"/>
</dbReference>
<dbReference type="SUPFAM" id="SSF51905">
    <property type="entry name" value="FAD/NAD(P)-binding domain"/>
    <property type="match status" value="1"/>
</dbReference>
<dbReference type="PANTHER" id="PTHR13847">
    <property type="entry name" value="SARCOSINE DEHYDROGENASE-RELATED"/>
    <property type="match status" value="1"/>
</dbReference>
<dbReference type="AlphaFoldDB" id="A0ABD1MD09"/>
<dbReference type="Gene3D" id="3.30.9.10">
    <property type="entry name" value="D-Amino Acid Oxidase, subunit A, domain 2"/>
    <property type="match status" value="1"/>
</dbReference>
<sequence length="436" mass="47038">MHRRSHVKEPPNKPKLKSLHVSPTNIHGSINLSFNPPRYLHKFFLIAKIGLSQTAKHNQVAQSEKICLVGMSVNGKCPKDFWSTLGAAVTLVEMSDVACAASGKAGGFLALDWCDGGPLEELARVSFNFHRSLAEDFDGARSYGYRAVTTLSLTVTESESSAGSSALPSWVNGAASDAKTIGTTETTAQVHPQLFTRRLVDIAVERHGVSVVIAKLERVEVEEEEGRVGSVVLEGGEVLEADAVVLALGPWSSKLVMLSSLFRVYGLKAHSIVLEPREASLISPHALFVKYYCSKTKRGRPLDPEVYPRPNGEVYVCGMSKEEEVAEDPAEIRGESESIAMLKRVAKSVSRYLGEGEARVKAEQACFLPCTEDGLPVIGEVPGVKGCYVATGHNCWGILNGPATGAVLSELILDGVSTIVDLKRFSPNRFLPPSIP</sequence>
<feature type="region of interest" description="Disordered" evidence="1">
    <location>
        <begin position="1"/>
        <end position="21"/>
    </location>
</feature>
<feature type="domain" description="FAD dependent oxidoreductase" evidence="2">
    <location>
        <begin position="86"/>
        <end position="411"/>
    </location>
</feature>
<dbReference type="Gene3D" id="3.50.50.60">
    <property type="entry name" value="FAD/NAD(P)-binding domain"/>
    <property type="match status" value="1"/>
</dbReference>
<dbReference type="Pfam" id="PF01266">
    <property type="entry name" value="DAO"/>
    <property type="match status" value="1"/>
</dbReference>
<dbReference type="InterPro" id="IPR006076">
    <property type="entry name" value="FAD-dep_OxRdtase"/>
</dbReference>
<dbReference type="EMBL" id="JBGMDY010000005">
    <property type="protein sequence ID" value="KAL2333497.1"/>
    <property type="molecule type" value="Genomic_DNA"/>
</dbReference>
<evidence type="ECO:0000256" key="1">
    <source>
        <dbReference type="SAM" id="MobiDB-lite"/>
    </source>
</evidence>
<protein>
    <recommendedName>
        <fullName evidence="2">FAD dependent oxidoreductase domain-containing protein</fullName>
    </recommendedName>
</protein>
<proteinExistence type="predicted"/>
<dbReference type="InterPro" id="IPR036188">
    <property type="entry name" value="FAD/NAD-bd_sf"/>
</dbReference>
<evidence type="ECO:0000313" key="3">
    <source>
        <dbReference type="EMBL" id="KAL2333497.1"/>
    </source>
</evidence>
<evidence type="ECO:0000313" key="4">
    <source>
        <dbReference type="Proteomes" id="UP001603857"/>
    </source>
</evidence>
<gene>
    <name evidence="3" type="ORF">Fmac_014710</name>
</gene>
<keyword evidence="4" id="KW-1185">Reference proteome</keyword>
<dbReference type="PANTHER" id="PTHR13847:SF150">
    <property type="entry name" value="OXIDOREDUCTASE TDA3-RELATED"/>
    <property type="match status" value="1"/>
</dbReference>
<evidence type="ECO:0000259" key="2">
    <source>
        <dbReference type="Pfam" id="PF01266"/>
    </source>
</evidence>
<dbReference type="Proteomes" id="UP001603857">
    <property type="component" value="Unassembled WGS sequence"/>
</dbReference>
<name>A0ABD1MD09_9FABA</name>
<organism evidence="3 4">
    <name type="scientific">Flemingia macrophylla</name>
    <dbReference type="NCBI Taxonomy" id="520843"/>
    <lineage>
        <taxon>Eukaryota</taxon>
        <taxon>Viridiplantae</taxon>
        <taxon>Streptophyta</taxon>
        <taxon>Embryophyta</taxon>
        <taxon>Tracheophyta</taxon>
        <taxon>Spermatophyta</taxon>
        <taxon>Magnoliopsida</taxon>
        <taxon>eudicotyledons</taxon>
        <taxon>Gunneridae</taxon>
        <taxon>Pentapetalae</taxon>
        <taxon>rosids</taxon>
        <taxon>fabids</taxon>
        <taxon>Fabales</taxon>
        <taxon>Fabaceae</taxon>
        <taxon>Papilionoideae</taxon>
        <taxon>50 kb inversion clade</taxon>
        <taxon>NPAAA clade</taxon>
        <taxon>indigoferoid/millettioid clade</taxon>
        <taxon>Phaseoleae</taxon>
        <taxon>Flemingia</taxon>
    </lineage>
</organism>
<comment type="caution">
    <text evidence="3">The sequence shown here is derived from an EMBL/GenBank/DDBJ whole genome shotgun (WGS) entry which is preliminary data.</text>
</comment>
<accession>A0ABD1MD09</accession>